<evidence type="ECO:0000259" key="2">
    <source>
        <dbReference type="PROSITE" id="PS50894"/>
    </source>
</evidence>
<dbReference type="Gene3D" id="1.20.120.160">
    <property type="entry name" value="HPT domain"/>
    <property type="match status" value="1"/>
</dbReference>
<keyword evidence="1" id="KW-0597">Phosphoprotein</keyword>
<dbReference type="SUPFAM" id="SSF47226">
    <property type="entry name" value="Histidine-containing phosphotransfer domain, HPT domain"/>
    <property type="match status" value="1"/>
</dbReference>
<dbReference type="AlphaFoldDB" id="A0A7X8XUA1"/>
<name>A0A7X8XUA1_9BACT</name>
<proteinExistence type="predicted"/>
<keyword evidence="4" id="KW-1185">Reference proteome</keyword>
<feature type="domain" description="HPt" evidence="2">
    <location>
        <begin position="17"/>
        <end position="109"/>
    </location>
</feature>
<accession>A0A7X8XUA1</accession>
<evidence type="ECO:0000313" key="3">
    <source>
        <dbReference type="EMBL" id="NLR90151.1"/>
    </source>
</evidence>
<dbReference type="Proteomes" id="UP000585050">
    <property type="component" value="Unassembled WGS sequence"/>
</dbReference>
<dbReference type="RefSeq" id="WP_168880827.1">
    <property type="nucleotide sequence ID" value="NZ_JABAIL010000001.1"/>
</dbReference>
<dbReference type="GO" id="GO:0000160">
    <property type="term" value="P:phosphorelay signal transduction system"/>
    <property type="evidence" value="ECO:0007669"/>
    <property type="project" value="InterPro"/>
</dbReference>
<sequence length="114" mass="12980">MINHVDFSGLYDVADGDEDFLVSVLMVIEKNLNEFPNQLQTHLDENDTVAFAKKAHKLKSSTAYLKHKDLETLLLFMEDGNDVEISVLQDKLDTFQQVVKVILDDVQQKIDELG</sequence>
<dbReference type="InterPro" id="IPR036641">
    <property type="entry name" value="HPT_dom_sf"/>
</dbReference>
<evidence type="ECO:0000256" key="1">
    <source>
        <dbReference type="PROSITE-ProRule" id="PRU00110"/>
    </source>
</evidence>
<organism evidence="3 4">
    <name type="scientific">Flammeovirga agarivorans</name>
    <dbReference type="NCBI Taxonomy" id="2726742"/>
    <lineage>
        <taxon>Bacteria</taxon>
        <taxon>Pseudomonadati</taxon>
        <taxon>Bacteroidota</taxon>
        <taxon>Cytophagia</taxon>
        <taxon>Cytophagales</taxon>
        <taxon>Flammeovirgaceae</taxon>
        <taxon>Flammeovirga</taxon>
    </lineage>
</organism>
<feature type="modified residue" description="Phosphohistidine" evidence="1">
    <location>
        <position position="56"/>
    </location>
</feature>
<dbReference type="InterPro" id="IPR008207">
    <property type="entry name" value="Sig_transdc_His_kin_Hpt_dom"/>
</dbReference>
<comment type="caution">
    <text evidence="3">The sequence shown here is derived from an EMBL/GenBank/DDBJ whole genome shotgun (WGS) entry which is preliminary data.</text>
</comment>
<reference evidence="3 4" key="1">
    <citation type="submission" date="2020-04" db="EMBL/GenBank/DDBJ databases">
        <title>Flammeovirga sp. SR4, a novel species isolated from seawater.</title>
        <authorList>
            <person name="Wang X."/>
        </authorList>
    </citation>
    <scope>NUCLEOTIDE SEQUENCE [LARGE SCALE GENOMIC DNA]</scope>
    <source>
        <strain evidence="3 4">SR4</strain>
    </source>
</reference>
<evidence type="ECO:0000313" key="4">
    <source>
        <dbReference type="Proteomes" id="UP000585050"/>
    </source>
</evidence>
<protein>
    <recommendedName>
        <fullName evidence="2">HPt domain-containing protein</fullName>
    </recommendedName>
</protein>
<dbReference type="GO" id="GO:0004672">
    <property type="term" value="F:protein kinase activity"/>
    <property type="evidence" value="ECO:0007669"/>
    <property type="project" value="UniProtKB-ARBA"/>
</dbReference>
<dbReference type="PROSITE" id="PS50894">
    <property type="entry name" value="HPT"/>
    <property type="match status" value="1"/>
</dbReference>
<dbReference type="EMBL" id="JABAIL010000001">
    <property type="protein sequence ID" value="NLR90151.1"/>
    <property type="molecule type" value="Genomic_DNA"/>
</dbReference>
<gene>
    <name evidence="3" type="ORF">HGP29_02990</name>
</gene>